<dbReference type="AlphaFoldDB" id="A0AAE4Y8I5"/>
<evidence type="ECO:0000256" key="1">
    <source>
        <dbReference type="SAM" id="SignalP"/>
    </source>
</evidence>
<dbReference type="Proteomes" id="UP001193501">
    <property type="component" value="Unassembled WGS sequence"/>
</dbReference>
<organism evidence="2 3">
    <name type="scientific">Stagnihabitans tardus</name>
    <dbReference type="NCBI Taxonomy" id="2699202"/>
    <lineage>
        <taxon>Bacteria</taxon>
        <taxon>Pseudomonadati</taxon>
        <taxon>Pseudomonadota</taxon>
        <taxon>Alphaproteobacteria</taxon>
        <taxon>Rhodobacterales</taxon>
        <taxon>Paracoccaceae</taxon>
        <taxon>Stagnihabitans</taxon>
    </lineage>
</organism>
<proteinExistence type="predicted"/>
<dbReference type="EMBL" id="JAABNR010000008">
    <property type="protein sequence ID" value="NBZ87946.1"/>
    <property type="molecule type" value="Genomic_DNA"/>
</dbReference>
<keyword evidence="3" id="KW-1185">Reference proteome</keyword>
<gene>
    <name evidence="2" type="ORF">GV832_10185</name>
</gene>
<comment type="caution">
    <text evidence="2">The sequence shown here is derived from an EMBL/GenBank/DDBJ whole genome shotgun (WGS) entry which is preliminary data.</text>
</comment>
<reference evidence="2" key="1">
    <citation type="submission" date="2020-01" db="EMBL/GenBank/DDBJ databases">
        <authorList>
            <person name="Chen W.-M."/>
        </authorList>
    </citation>
    <scope>NUCLEOTIDE SEQUENCE</scope>
    <source>
        <strain evidence="2">CYK-10</strain>
    </source>
</reference>
<dbReference type="RefSeq" id="WP_168774752.1">
    <property type="nucleotide sequence ID" value="NZ_JAABNR010000008.1"/>
</dbReference>
<feature type="signal peptide" evidence="1">
    <location>
        <begin position="1"/>
        <end position="25"/>
    </location>
</feature>
<evidence type="ECO:0000313" key="2">
    <source>
        <dbReference type="EMBL" id="NBZ87946.1"/>
    </source>
</evidence>
<evidence type="ECO:0000313" key="3">
    <source>
        <dbReference type="Proteomes" id="UP001193501"/>
    </source>
</evidence>
<protein>
    <recommendedName>
        <fullName evidence="4">Outer membrane protein beta-barrel domain-containing protein</fullName>
    </recommendedName>
</protein>
<accession>A0AAE4Y8I5</accession>
<evidence type="ECO:0008006" key="4">
    <source>
        <dbReference type="Google" id="ProtNLM"/>
    </source>
</evidence>
<feature type="chain" id="PRO_5042000071" description="Outer membrane protein beta-barrel domain-containing protein" evidence="1">
    <location>
        <begin position="26"/>
        <end position="217"/>
    </location>
</feature>
<name>A0AAE4Y8I5_9RHOB</name>
<keyword evidence="1" id="KW-0732">Signal</keyword>
<sequence>MKSLIKVNALLIVLALVALPSCSFALGWTNCAGTNLRYGVESGEWAAMNKTERDFLGDNPGLSGVGGGFLDDTLRQGTRVKLFRVTEVTAGRCRPDSHVLLRFSPLIADLPDGIGVFTDPARMVGVSIGVRAEQFYWHRGRHWETGLGLGVEANWHKMRLRSALVSLDSEAVTLSAPVTLIMRREIGTAEIALWLRHSWALGGEQGQAVGFSLTQKF</sequence>